<comment type="caution">
    <text evidence="3">The sequence shown here is derived from an EMBL/GenBank/DDBJ whole genome shotgun (WGS) entry which is preliminary data.</text>
</comment>
<dbReference type="OrthoDB" id="9773203at2"/>
<dbReference type="RefSeq" id="WP_105247201.1">
    <property type="nucleotide sequence ID" value="NZ_PSZM01000042.1"/>
</dbReference>
<accession>A0A2S8A9J0</accession>
<protein>
    <recommendedName>
        <fullName evidence="2">Glycosyl hydrolase-like 10 domain-containing protein</fullName>
    </recommendedName>
</protein>
<dbReference type="AlphaFoldDB" id="A0A2S8A9J0"/>
<dbReference type="PANTHER" id="PTHR43405:SF1">
    <property type="entry name" value="GLYCOSYL HYDROLASE DIGH"/>
    <property type="match status" value="1"/>
</dbReference>
<dbReference type="EMBL" id="PSZM01000042">
    <property type="protein sequence ID" value="PQL91136.1"/>
    <property type="molecule type" value="Genomic_DNA"/>
</dbReference>
<dbReference type="InterPro" id="IPR003790">
    <property type="entry name" value="GHL10"/>
</dbReference>
<evidence type="ECO:0000313" key="3">
    <source>
        <dbReference type="EMBL" id="PQL91136.1"/>
    </source>
</evidence>
<gene>
    <name evidence="3" type="ORF">C4S77_08630</name>
</gene>
<proteinExistence type="predicted"/>
<evidence type="ECO:0000313" key="4">
    <source>
        <dbReference type="Proteomes" id="UP000238042"/>
    </source>
</evidence>
<sequence length="400" mass="46681">MNPIKLYSSLICILFVTILFAQPKEKNNYSSSSVKQKEFRAVWVATVGNIDWPTKTGLSADQQKQEFLTILDNVQKWKLNAIVVQVKPSSDAFYKSKMSPWSKYLTGKQGVNPGYDPLEFMIEEAHKRNIEIHAWFNPFRLSAGSTNLSTLSLDNIAYKHPDWVVRYGDQLYLNPGIPEVSDYVIESIMEVVKNYNIDGVHLDDYFYPYKIGKLEYPDYKEYAKYGVTFANKSDWRRDNINKFIKKLHQNIKKEKKRIDFGVSPFGVWRNVSSDPLKGSKTRALQNYDDLFADVLYWMENNWIDYVAPQLYWHRGNSTADYTTLIEWWNNAAKETKTKLYVGLAAYRVSEWKKEDELIQQIFLNRNFTEVKGNIFFSYRSLVRNPKDIINSLLSGPFASE</sequence>
<reference evidence="3 4" key="1">
    <citation type="submission" date="2018-02" db="EMBL/GenBank/DDBJ databases">
        <title>Genome sequences of Apibacter spp., gut symbionts of Asian honey bees.</title>
        <authorList>
            <person name="Kwong W.K."/>
            <person name="Steele M.I."/>
            <person name="Moran N.A."/>
        </authorList>
    </citation>
    <scope>NUCLEOTIDE SEQUENCE [LARGE SCALE GENOMIC DNA]</scope>
    <source>
        <strain evidence="4">wkB301</strain>
    </source>
</reference>
<dbReference type="SUPFAM" id="SSF51445">
    <property type="entry name" value="(Trans)glycosidases"/>
    <property type="match status" value="1"/>
</dbReference>
<keyword evidence="1" id="KW-0732">Signal</keyword>
<name>A0A2S8A9J0_9FLAO</name>
<dbReference type="Proteomes" id="UP000238042">
    <property type="component" value="Unassembled WGS sequence"/>
</dbReference>
<organism evidence="3 4">
    <name type="scientific">Apibacter adventoris</name>
    <dbReference type="NCBI Taxonomy" id="1679466"/>
    <lineage>
        <taxon>Bacteria</taxon>
        <taxon>Pseudomonadati</taxon>
        <taxon>Bacteroidota</taxon>
        <taxon>Flavobacteriia</taxon>
        <taxon>Flavobacteriales</taxon>
        <taxon>Weeksellaceae</taxon>
        <taxon>Apibacter</taxon>
    </lineage>
</organism>
<dbReference type="Pfam" id="PF02638">
    <property type="entry name" value="GHL10"/>
    <property type="match status" value="1"/>
</dbReference>
<evidence type="ECO:0000259" key="2">
    <source>
        <dbReference type="Pfam" id="PF02638"/>
    </source>
</evidence>
<dbReference type="InterPro" id="IPR017853">
    <property type="entry name" value="GH"/>
</dbReference>
<dbReference type="Gene3D" id="3.20.20.80">
    <property type="entry name" value="Glycosidases"/>
    <property type="match status" value="1"/>
</dbReference>
<evidence type="ECO:0000256" key="1">
    <source>
        <dbReference type="ARBA" id="ARBA00022729"/>
    </source>
</evidence>
<keyword evidence="4" id="KW-1185">Reference proteome</keyword>
<dbReference type="PANTHER" id="PTHR43405">
    <property type="entry name" value="GLYCOSYL HYDROLASE DIGH"/>
    <property type="match status" value="1"/>
</dbReference>
<dbReference type="InterPro" id="IPR052177">
    <property type="entry name" value="Divisome_Glycosyl_Hydrolase"/>
</dbReference>
<feature type="domain" description="Glycosyl hydrolase-like 10" evidence="2">
    <location>
        <begin position="38"/>
        <end position="355"/>
    </location>
</feature>